<dbReference type="InterPro" id="IPR007561">
    <property type="entry name" value="Cell_div_SepF/SepF-rel"/>
</dbReference>
<keyword evidence="3 5" id="KW-0131">Cell cycle</keyword>
<evidence type="ECO:0000256" key="1">
    <source>
        <dbReference type="ARBA" id="ARBA00022618"/>
    </source>
</evidence>
<evidence type="ECO:0000313" key="6">
    <source>
        <dbReference type="EMBL" id="QGU01727.1"/>
    </source>
</evidence>
<dbReference type="Gene3D" id="3.30.110.150">
    <property type="entry name" value="SepF-like protein"/>
    <property type="match status" value="1"/>
</dbReference>
<keyword evidence="1 5" id="KW-0132">Cell division</keyword>
<dbReference type="InterPro" id="IPR023052">
    <property type="entry name" value="Cell_div_SepF"/>
</dbReference>
<dbReference type="Proteomes" id="UP000427071">
    <property type="component" value="Chromosome"/>
</dbReference>
<keyword evidence="2 5" id="KW-0717">Septation</keyword>
<dbReference type="AlphaFoldDB" id="A0A6B8VQ86"/>
<name>A0A6B8VQ86_9CORY</name>
<dbReference type="KEGG" id="ckw:CKALI_04240"/>
<dbReference type="GO" id="GO:0005737">
    <property type="term" value="C:cytoplasm"/>
    <property type="evidence" value="ECO:0007669"/>
    <property type="project" value="UniProtKB-SubCell"/>
</dbReference>
<comment type="function">
    <text evidence="4 5">Cell division protein that is part of the divisome complex and is recruited early to the Z-ring. Probably stimulates Z-ring formation, perhaps through the cross-linking of FtsZ protofilaments. Its function overlaps with FtsA.</text>
</comment>
<dbReference type="HAMAP" id="MF_01197">
    <property type="entry name" value="SepF"/>
    <property type="match status" value="1"/>
</dbReference>
<evidence type="ECO:0000256" key="3">
    <source>
        <dbReference type="ARBA" id="ARBA00023306"/>
    </source>
</evidence>
<dbReference type="PANTHER" id="PTHR35798">
    <property type="entry name" value="CELL DIVISION PROTEIN SEPF"/>
    <property type="match status" value="1"/>
</dbReference>
<comment type="subunit">
    <text evidence="5">Homodimer. Interacts with FtsZ.</text>
</comment>
<protein>
    <recommendedName>
        <fullName evidence="5">Cell division protein SepF</fullName>
    </recommendedName>
</protein>
<organism evidence="6 7">
    <name type="scientific">Corynebacterium kalinowskii</name>
    <dbReference type="NCBI Taxonomy" id="2675216"/>
    <lineage>
        <taxon>Bacteria</taxon>
        <taxon>Bacillati</taxon>
        <taxon>Actinomycetota</taxon>
        <taxon>Actinomycetes</taxon>
        <taxon>Mycobacteriales</taxon>
        <taxon>Corynebacteriaceae</taxon>
        <taxon>Corynebacterium</taxon>
    </lineage>
</organism>
<dbReference type="InterPro" id="IPR038594">
    <property type="entry name" value="SepF-like_sf"/>
</dbReference>
<evidence type="ECO:0000256" key="5">
    <source>
        <dbReference type="HAMAP-Rule" id="MF_01197"/>
    </source>
</evidence>
<dbReference type="EMBL" id="CP046452">
    <property type="protein sequence ID" value="QGU01727.1"/>
    <property type="molecule type" value="Genomic_DNA"/>
</dbReference>
<dbReference type="GO" id="GO:0043093">
    <property type="term" value="P:FtsZ-dependent cytokinesis"/>
    <property type="evidence" value="ECO:0007669"/>
    <property type="project" value="UniProtKB-UniRule"/>
</dbReference>
<proteinExistence type="inferred from homology"/>
<sequence length="139" mass="15460">MSGVQKFKEFFGLAPFEGEDEAYYSDERRYDAAPAYSAEATARAYEPAPRAYEPTIVPVVISAYSEATQIGDPFRDGDAVVFDIDRMPTDDARRIVDFAAGLCFALRGRMEKLDTRVFAIVPENADITGYELKRAARLG</sequence>
<dbReference type="Pfam" id="PF04472">
    <property type="entry name" value="SepF"/>
    <property type="match status" value="1"/>
</dbReference>
<evidence type="ECO:0000256" key="4">
    <source>
        <dbReference type="ARBA" id="ARBA00044936"/>
    </source>
</evidence>
<gene>
    <name evidence="5 6" type="primary">sepF</name>
    <name evidence="6" type="ORF">CKALI_04240</name>
</gene>
<accession>A0A6B8VQ86</accession>
<dbReference type="GO" id="GO:0000917">
    <property type="term" value="P:division septum assembly"/>
    <property type="evidence" value="ECO:0007669"/>
    <property type="project" value="UniProtKB-KW"/>
</dbReference>
<comment type="similarity">
    <text evidence="5">Belongs to the SepF family.</text>
</comment>
<comment type="subcellular location">
    <subcellularLocation>
        <location evidence="5">Cytoplasm</location>
    </subcellularLocation>
    <text evidence="5">Localizes to the division site, in a FtsZ-dependent manner.</text>
</comment>
<dbReference type="RefSeq" id="WP_156192102.1">
    <property type="nucleotide sequence ID" value="NZ_CP046452.1"/>
</dbReference>
<evidence type="ECO:0000256" key="2">
    <source>
        <dbReference type="ARBA" id="ARBA00023210"/>
    </source>
</evidence>
<evidence type="ECO:0000313" key="7">
    <source>
        <dbReference type="Proteomes" id="UP000427071"/>
    </source>
</evidence>
<dbReference type="PANTHER" id="PTHR35798:SF1">
    <property type="entry name" value="CELL DIVISION PROTEIN SEPF"/>
    <property type="match status" value="1"/>
</dbReference>
<keyword evidence="5" id="KW-0963">Cytoplasm</keyword>
<reference evidence="7" key="1">
    <citation type="submission" date="2019-11" db="EMBL/GenBank/DDBJ databases">
        <title>Complete genome sequence of Corynebacterium kalinowskii 1959, a novel Corynebacterium species isolated from soil of a small paddock in Vilsendorf, Germany.</title>
        <authorList>
            <person name="Schaffert L."/>
            <person name="Ruwe M."/>
            <person name="Milse J."/>
            <person name="Hanuschka K."/>
            <person name="Ortseifen V."/>
            <person name="Droste J."/>
            <person name="Brandt D."/>
            <person name="Schlueter L."/>
            <person name="Kutter Y."/>
            <person name="Vinke S."/>
            <person name="Viehoefer P."/>
            <person name="Jacob L."/>
            <person name="Luebke N.-C."/>
            <person name="Schulte-Berndt E."/>
            <person name="Hain C."/>
            <person name="Linder M."/>
            <person name="Schmidt P."/>
            <person name="Wollenschlaeger L."/>
            <person name="Luttermann T."/>
            <person name="Thieme E."/>
            <person name="Hassa J."/>
            <person name="Haak M."/>
            <person name="Wittchen M."/>
            <person name="Mentz A."/>
            <person name="Persicke M."/>
            <person name="Busche T."/>
            <person name="Ruckert C."/>
        </authorList>
    </citation>
    <scope>NUCLEOTIDE SEQUENCE [LARGE SCALE GENOMIC DNA]</scope>
    <source>
        <strain evidence="7">1959</strain>
    </source>
</reference>
<keyword evidence="7" id="KW-1185">Reference proteome</keyword>